<dbReference type="InterPro" id="IPR001304">
    <property type="entry name" value="C-type_lectin-like"/>
</dbReference>
<dbReference type="STRING" id="32507.ENSNBRP00000014082"/>
<dbReference type="OMA" id="NISDAWI"/>
<evidence type="ECO:0000313" key="2">
    <source>
        <dbReference type="Ensembl" id="ENSNBRP00000014082.1"/>
    </source>
</evidence>
<dbReference type="SUPFAM" id="SSF56436">
    <property type="entry name" value="C-type lectin-like"/>
    <property type="match status" value="1"/>
</dbReference>
<reference evidence="2" key="1">
    <citation type="submission" date="2025-08" db="UniProtKB">
        <authorList>
            <consortium name="Ensembl"/>
        </authorList>
    </citation>
    <scope>IDENTIFICATION</scope>
</reference>
<feature type="domain" description="C-type lectin" evidence="1">
    <location>
        <begin position="54"/>
        <end position="157"/>
    </location>
</feature>
<dbReference type="Proteomes" id="UP000261580">
    <property type="component" value="Unassembled WGS sequence"/>
</dbReference>
<keyword evidence="3" id="KW-1185">Reference proteome</keyword>
<dbReference type="InterPro" id="IPR016187">
    <property type="entry name" value="CTDL_fold"/>
</dbReference>
<dbReference type="PROSITE" id="PS50041">
    <property type="entry name" value="C_TYPE_LECTIN_2"/>
    <property type="match status" value="1"/>
</dbReference>
<protein>
    <recommendedName>
        <fullName evidence="1">C-type lectin domain-containing protein</fullName>
    </recommendedName>
</protein>
<dbReference type="InterPro" id="IPR016186">
    <property type="entry name" value="C-type_lectin-like/link_sf"/>
</dbReference>
<name>A0A3Q4HBM1_NEOBR</name>
<proteinExistence type="predicted"/>
<dbReference type="Ensembl" id="ENSNBRT00000014467.1">
    <property type="protein sequence ID" value="ENSNBRP00000014082.1"/>
    <property type="gene ID" value="ENSNBRG00000010888.1"/>
</dbReference>
<reference evidence="2" key="2">
    <citation type="submission" date="2025-09" db="UniProtKB">
        <authorList>
            <consortium name="Ensembl"/>
        </authorList>
    </citation>
    <scope>IDENTIFICATION</scope>
</reference>
<sequence length="157" mass="17798">MTTGQVGGFWDDKQCLDKYAFVCEKYRPDISPPTKAPTAPPAQGCAAGWTAKPHFRHCYKVITLFHNVDWSLKKSWEAALEDCIARGGDLASIHTQEEEEFLALYSKDTTKWIGLRSNPIEGGEQNISDAWIGLKRKVLFREKQKSFVPSRIQKNSH</sequence>
<dbReference type="Gene3D" id="3.10.100.10">
    <property type="entry name" value="Mannose-Binding Protein A, subunit A"/>
    <property type="match status" value="1"/>
</dbReference>
<dbReference type="InterPro" id="IPR050111">
    <property type="entry name" value="C-type_lectin/snaclec_domain"/>
</dbReference>
<dbReference type="SMART" id="SM00034">
    <property type="entry name" value="CLECT"/>
    <property type="match status" value="1"/>
</dbReference>
<dbReference type="AlphaFoldDB" id="A0A3Q4HBM1"/>
<dbReference type="PANTHER" id="PTHR22803">
    <property type="entry name" value="MANNOSE, PHOSPHOLIPASE, LECTIN RECEPTOR RELATED"/>
    <property type="match status" value="1"/>
</dbReference>
<organism evidence="2 3">
    <name type="scientific">Neolamprologus brichardi</name>
    <name type="common">Fairy cichlid</name>
    <name type="synonym">Lamprologus brichardi</name>
    <dbReference type="NCBI Taxonomy" id="32507"/>
    <lineage>
        <taxon>Eukaryota</taxon>
        <taxon>Metazoa</taxon>
        <taxon>Chordata</taxon>
        <taxon>Craniata</taxon>
        <taxon>Vertebrata</taxon>
        <taxon>Euteleostomi</taxon>
        <taxon>Actinopterygii</taxon>
        <taxon>Neopterygii</taxon>
        <taxon>Teleostei</taxon>
        <taxon>Neoteleostei</taxon>
        <taxon>Acanthomorphata</taxon>
        <taxon>Ovalentaria</taxon>
        <taxon>Cichlomorphae</taxon>
        <taxon>Cichliformes</taxon>
        <taxon>Cichlidae</taxon>
        <taxon>African cichlids</taxon>
        <taxon>Pseudocrenilabrinae</taxon>
        <taxon>Lamprologini</taxon>
        <taxon>Neolamprologus</taxon>
    </lineage>
</organism>
<dbReference type="CDD" id="cd00037">
    <property type="entry name" value="CLECT"/>
    <property type="match status" value="1"/>
</dbReference>
<accession>A0A3Q4HBM1</accession>
<evidence type="ECO:0000259" key="1">
    <source>
        <dbReference type="PROSITE" id="PS50041"/>
    </source>
</evidence>
<evidence type="ECO:0000313" key="3">
    <source>
        <dbReference type="Proteomes" id="UP000261580"/>
    </source>
</evidence>
<dbReference type="Pfam" id="PF00059">
    <property type="entry name" value="Lectin_C"/>
    <property type="match status" value="1"/>
</dbReference>